<evidence type="ECO:0000313" key="3">
    <source>
        <dbReference type="Proteomes" id="UP000518300"/>
    </source>
</evidence>
<accession>A0A848LP79</accession>
<dbReference type="Gene3D" id="3.40.1660.10">
    <property type="entry name" value="EreA-like (biosynthetic domain)"/>
    <property type="match status" value="1"/>
</dbReference>
<reference evidence="2 3" key="1">
    <citation type="submission" date="2020-04" db="EMBL/GenBank/DDBJ databases">
        <title>Draft genome of Pyxidicoccus fallax type strain.</title>
        <authorList>
            <person name="Whitworth D.E."/>
        </authorList>
    </citation>
    <scope>NUCLEOTIDE SEQUENCE [LARGE SCALE GENOMIC DNA]</scope>
    <source>
        <strain evidence="2 3">DSM 14698</strain>
    </source>
</reference>
<dbReference type="Gene3D" id="2.60.40.1120">
    <property type="entry name" value="Carboxypeptidase-like, regulatory domain"/>
    <property type="match status" value="2"/>
</dbReference>
<dbReference type="InterPro" id="IPR007815">
    <property type="entry name" value="Emycin_Estase"/>
</dbReference>
<feature type="region of interest" description="Disordered" evidence="1">
    <location>
        <begin position="187"/>
        <end position="210"/>
    </location>
</feature>
<dbReference type="SUPFAM" id="SSF159501">
    <property type="entry name" value="EreA/ChaN-like"/>
    <property type="match status" value="1"/>
</dbReference>
<dbReference type="Gene3D" id="1.20.1440.30">
    <property type="entry name" value="Biosynthetic Protein domain"/>
    <property type="match status" value="1"/>
</dbReference>
<organism evidence="2 3">
    <name type="scientific">Pyxidicoccus fallax</name>
    <dbReference type="NCBI Taxonomy" id="394095"/>
    <lineage>
        <taxon>Bacteria</taxon>
        <taxon>Pseudomonadati</taxon>
        <taxon>Myxococcota</taxon>
        <taxon>Myxococcia</taxon>
        <taxon>Myxococcales</taxon>
        <taxon>Cystobacterineae</taxon>
        <taxon>Myxococcaceae</taxon>
        <taxon>Pyxidicoccus</taxon>
    </lineage>
</organism>
<name>A0A848LP79_9BACT</name>
<dbReference type="Pfam" id="PF05139">
    <property type="entry name" value="Erythro_esteras"/>
    <property type="match status" value="1"/>
</dbReference>
<evidence type="ECO:0000313" key="2">
    <source>
        <dbReference type="EMBL" id="NMO19687.1"/>
    </source>
</evidence>
<dbReference type="PANTHER" id="PTHR31299">
    <property type="entry name" value="ESTERASE, PUTATIVE (AFU_ORTHOLOGUE AFUA_1G05850)-RELATED"/>
    <property type="match status" value="1"/>
</dbReference>
<dbReference type="Proteomes" id="UP000518300">
    <property type="component" value="Unassembled WGS sequence"/>
</dbReference>
<gene>
    <name evidence="2" type="ORF">HG543_33155</name>
</gene>
<evidence type="ECO:0000256" key="1">
    <source>
        <dbReference type="SAM" id="MobiDB-lite"/>
    </source>
</evidence>
<keyword evidence="3" id="KW-1185">Reference proteome</keyword>
<dbReference type="InterPro" id="IPR008969">
    <property type="entry name" value="CarboxyPept-like_regulatory"/>
</dbReference>
<dbReference type="GO" id="GO:0030246">
    <property type="term" value="F:carbohydrate binding"/>
    <property type="evidence" value="ECO:0007669"/>
    <property type="project" value="InterPro"/>
</dbReference>
<dbReference type="SUPFAM" id="SSF49464">
    <property type="entry name" value="Carboxypeptidase regulatory domain-like"/>
    <property type="match status" value="1"/>
</dbReference>
<dbReference type="EMBL" id="JABBJJ010000199">
    <property type="protein sequence ID" value="NMO19687.1"/>
    <property type="molecule type" value="Genomic_DNA"/>
</dbReference>
<sequence length="637" mass="69615">MSATGAGGLGPGTEAGETKSSRTAAVTSGSEQGLLSGTVLGRDGAPVVGATVGVAPRIGAWDVRRDALAATVRTGPDGRFQTGPLTPGQYGVAVALADGTLSFGESVQVRAGEPVLAVELRVGETPVTVRGTVVDEAGQPLKGAALRVVRPIVPFDDVADLPPLPDGRFQVSVPEGEYNVVASAPGFTPRMMRTSPPEPTEVRLERTPTEDERRAAVAWAREAAIPLQTVEAGHGFEDLRRLTPVLKDARVVALGEATHGTREFFQLKHRMFEFLVSELGFTVFAIEANFSESRALNDFVLTGKGDPSEGLKGLNVFPWQTEEVLELVRWMRRYNEDPAHRRKLKFYGVDMQSPIQAAANVDAYLRQVDATYAKQVGEPLTLMTGKDVWRLEKERLAAVGETLKEVARRFDSRRGEYTRRSSREAWALARQDLTVLSQCVAKMLDLHDYDFRDRSMAENLRWVLEFEGPGAKAVFWAHNGHVARGPGEWTANPAGRWLARSFGKGLYVFGFAFNQGSFQAMRMPTADAPAPRGVDEFTVPPAPEDSLDAALASTGLPLLALDLRAVPASGPVREWWRRALRTRDPGALYSHEGYPLSTSRNLELYDGLLFVERTTRARPLPWIIQVPKREQTAAPAQ</sequence>
<feature type="compositionally biased region" description="Gly residues" evidence="1">
    <location>
        <begin position="1"/>
        <end position="13"/>
    </location>
</feature>
<feature type="compositionally biased region" description="Basic and acidic residues" evidence="1">
    <location>
        <begin position="200"/>
        <end position="210"/>
    </location>
</feature>
<dbReference type="SUPFAM" id="SSF49452">
    <property type="entry name" value="Starch-binding domain-like"/>
    <property type="match status" value="1"/>
</dbReference>
<dbReference type="InterPro" id="IPR052036">
    <property type="entry name" value="Hydrolase/PRTase-associated"/>
</dbReference>
<dbReference type="AlphaFoldDB" id="A0A848LP79"/>
<dbReference type="PANTHER" id="PTHR31299:SF0">
    <property type="entry name" value="ESTERASE, PUTATIVE (AFU_ORTHOLOGUE AFUA_1G05850)-RELATED"/>
    <property type="match status" value="1"/>
</dbReference>
<feature type="compositionally biased region" description="Polar residues" evidence="1">
    <location>
        <begin position="21"/>
        <end position="30"/>
    </location>
</feature>
<feature type="region of interest" description="Disordered" evidence="1">
    <location>
        <begin position="1"/>
        <end position="30"/>
    </location>
</feature>
<proteinExistence type="predicted"/>
<dbReference type="GO" id="GO:0046677">
    <property type="term" value="P:response to antibiotic"/>
    <property type="evidence" value="ECO:0007669"/>
    <property type="project" value="InterPro"/>
</dbReference>
<protein>
    <submittedName>
        <fullName evidence="2">Erythromycin esterase</fullName>
    </submittedName>
</protein>
<comment type="caution">
    <text evidence="2">The sequence shown here is derived from an EMBL/GenBank/DDBJ whole genome shotgun (WGS) entry which is preliminary data.</text>
</comment>
<dbReference type="Pfam" id="PF13620">
    <property type="entry name" value="CarboxypepD_reg"/>
    <property type="match status" value="1"/>
</dbReference>
<dbReference type="CDD" id="cd14728">
    <property type="entry name" value="Ere-like"/>
    <property type="match status" value="1"/>
</dbReference>
<dbReference type="Gene3D" id="3.30.1870.10">
    <property type="entry name" value="EreA-like, domain 2"/>
    <property type="match status" value="1"/>
</dbReference>
<dbReference type="InterPro" id="IPR013784">
    <property type="entry name" value="Carb-bd-like_fold"/>
</dbReference>